<evidence type="ECO:0000313" key="1">
    <source>
        <dbReference type="EMBL" id="KAJ8125625.1"/>
    </source>
</evidence>
<accession>A0ACC2JDS7</accession>
<evidence type="ECO:0000313" key="2">
    <source>
        <dbReference type="Proteomes" id="UP001153332"/>
    </source>
</evidence>
<gene>
    <name evidence="1" type="ORF">O1611_g8012</name>
</gene>
<organism evidence="1 2">
    <name type="scientific">Lasiodiplodia mahajangana</name>
    <dbReference type="NCBI Taxonomy" id="1108764"/>
    <lineage>
        <taxon>Eukaryota</taxon>
        <taxon>Fungi</taxon>
        <taxon>Dikarya</taxon>
        <taxon>Ascomycota</taxon>
        <taxon>Pezizomycotina</taxon>
        <taxon>Dothideomycetes</taxon>
        <taxon>Dothideomycetes incertae sedis</taxon>
        <taxon>Botryosphaeriales</taxon>
        <taxon>Botryosphaeriaceae</taxon>
        <taxon>Lasiodiplodia</taxon>
    </lineage>
</organism>
<proteinExistence type="predicted"/>
<name>A0ACC2JDS7_9PEZI</name>
<dbReference type="EMBL" id="JAPUUL010002257">
    <property type="protein sequence ID" value="KAJ8125625.1"/>
    <property type="molecule type" value="Genomic_DNA"/>
</dbReference>
<dbReference type="Proteomes" id="UP001153332">
    <property type="component" value="Unassembled WGS sequence"/>
</dbReference>
<comment type="caution">
    <text evidence="1">The sequence shown here is derived from an EMBL/GenBank/DDBJ whole genome shotgun (WGS) entry which is preliminary data.</text>
</comment>
<sequence>MPDKEHTPNEEQASSMMPKTEYPLREERVSPTMPEREHNVGEGQCIAVRHAVIAKEQGFSEEGASGGHGTDNGELSAIPEQDGFAKYAVTIGREIVADDLSRHKQVVSRRNSSAIKQAANEEAAFGDEQDIGGEDVSSKKHTNTVEEHTSTLECDADANHVLFDDEQAVHEENASSEKQPDDGEHVSCNKLTAGVGQHIVTEHVSITSEQDRGQSIGGQPFNGEQYVHEGVVSGKSHTNNEEQRSILEQSVTAKYIITEGASPEDRAGGEVCASGEEHPPRVAQDIVVGHAVDANEQATSQEDASGEERPVSASSRKQTQIEDNTLGGGDAFTVIPDDAVEQVVTMEDQAQEQALSGGNACIENRASSTECTPGKEKSNRRHVHGEEHTLNVAQDVFTTCVATTSDQTKDQVTGRGDDPDEEQQEISSDNENSSAKKHDVSTKKCALVEQSIKCESQVAIIESTTPDDVSSKHTSIQETEQGDITAAKVSDQKKYNNAQKAKEKDRVATPVHLDPIRILVVGPIGSGKSSFVAAAAAASGRDIKISHEADSCTLHCTEYPTKYSSGNKQVFLVDTPGFEDPKKADADTLEQITKWIEGASVSGVVYLHRCTDTRFDADLKLNFEVIKAMCGPAFYSRIVICSTFWNIASQDKFQQHKARVESFLADASAFGEVMQAGAEYREFWHEKPT</sequence>
<keyword evidence="2" id="KW-1185">Reference proteome</keyword>
<reference evidence="1" key="1">
    <citation type="submission" date="2022-12" db="EMBL/GenBank/DDBJ databases">
        <title>Genome Sequence of Lasiodiplodia mahajangana.</title>
        <authorList>
            <person name="Buettner E."/>
        </authorList>
    </citation>
    <scope>NUCLEOTIDE SEQUENCE</scope>
    <source>
        <strain evidence="1">VT137</strain>
    </source>
</reference>
<protein>
    <submittedName>
        <fullName evidence="1">Uncharacterized protein</fullName>
    </submittedName>
</protein>